<evidence type="ECO:0000256" key="1">
    <source>
        <dbReference type="ARBA" id="ARBA00022723"/>
    </source>
</evidence>
<evidence type="ECO:0000256" key="2">
    <source>
        <dbReference type="ARBA" id="ARBA00022737"/>
    </source>
</evidence>
<feature type="non-terminal residue" evidence="7">
    <location>
        <position position="74"/>
    </location>
</feature>
<keyword evidence="3 5" id="KW-0863">Zinc-finger</keyword>
<dbReference type="PROSITE" id="PS50157">
    <property type="entry name" value="ZINC_FINGER_C2H2_2"/>
    <property type="match status" value="2"/>
</dbReference>
<dbReference type="PANTHER" id="PTHR14196:SF12">
    <property type="entry name" value="ZINC FINGER PROTEIN 208-LIKE"/>
    <property type="match status" value="1"/>
</dbReference>
<evidence type="ECO:0000256" key="3">
    <source>
        <dbReference type="ARBA" id="ARBA00022771"/>
    </source>
</evidence>
<reference evidence="7 8" key="1">
    <citation type="journal article" date="2013" name="Nature">
        <title>Insights into bilaterian evolution from three spiralian genomes.</title>
        <authorList>
            <person name="Simakov O."/>
            <person name="Marletaz F."/>
            <person name="Cho S.J."/>
            <person name="Edsinger-Gonzales E."/>
            <person name="Havlak P."/>
            <person name="Hellsten U."/>
            <person name="Kuo D.H."/>
            <person name="Larsson T."/>
            <person name="Lv J."/>
            <person name="Arendt D."/>
            <person name="Savage R."/>
            <person name="Osoegawa K."/>
            <person name="de Jong P."/>
            <person name="Grimwood J."/>
            <person name="Chapman J.A."/>
            <person name="Shapiro H."/>
            <person name="Aerts A."/>
            <person name="Otillar R.P."/>
            <person name="Terry A.Y."/>
            <person name="Boore J.L."/>
            <person name="Grigoriev I.V."/>
            <person name="Lindberg D.R."/>
            <person name="Seaver E.C."/>
            <person name="Weisblat D.A."/>
            <person name="Putnam N.H."/>
            <person name="Rokhsar D.S."/>
        </authorList>
    </citation>
    <scope>NUCLEOTIDE SEQUENCE [LARGE SCALE GENOMIC DNA]</scope>
</reference>
<name>V4BB46_LOTGI</name>
<dbReference type="HOGENOM" id="CLU_002678_42_18_1"/>
<dbReference type="Gene3D" id="3.30.160.60">
    <property type="entry name" value="Classic Zinc Finger"/>
    <property type="match status" value="2"/>
</dbReference>
<evidence type="ECO:0000313" key="7">
    <source>
        <dbReference type="EMBL" id="ESO86214.1"/>
    </source>
</evidence>
<gene>
    <name evidence="7" type="ORF">LOTGIDRAFT_100548</name>
</gene>
<dbReference type="Proteomes" id="UP000030746">
    <property type="component" value="Unassembled WGS sequence"/>
</dbReference>
<dbReference type="FunFam" id="3.30.160.60:FF:000656">
    <property type="entry name" value="Zinc finger protein 541"/>
    <property type="match status" value="1"/>
</dbReference>
<dbReference type="CTD" id="20229519"/>
<dbReference type="GO" id="GO:0000977">
    <property type="term" value="F:RNA polymerase II transcription regulatory region sequence-specific DNA binding"/>
    <property type="evidence" value="ECO:0007669"/>
    <property type="project" value="TreeGrafter"/>
</dbReference>
<dbReference type="GeneID" id="20229519"/>
<dbReference type="STRING" id="225164.V4BB46"/>
<dbReference type="Pfam" id="PF13912">
    <property type="entry name" value="zf-C2H2_6"/>
    <property type="match status" value="1"/>
</dbReference>
<evidence type="ECO:0000313" key="8">
    <source>
        <dbReference type="Proteomes" id="UP000030746"/>
    </source>
</evidence>
<dbReference type="GO" id="GO:0008270">
    <property type="term" value="F:zinc ion binding"/>
    <property type="evidence" value="ECO:0007669"/>
    <property type="project" value="UniProtKB-KW"/>
</dbReference>
<protein>
    <recommendedName>
        <fullName evidence="6">C2H2-type domain-containing protein</fullName>
    </recommendedName>
</protein>
<feature type="domain" description="C2H2-type" evidence="6">
    <location>
        <begin position="50"/>
        <end position="74"/>
    </location>
</feature>
<feature type="non-terminal residue" evidence="7">
    <location>
        <position position="1"/>
    </location>
</feature>
<feature type="domain" description="C2H2-type" evidence="6">
    <location>
        <begin position="22"/>
        <end position="49"/>
    </location>
</feature>
<dbReference type="PROSITE" id="PS00028">
    <property type="entry name" value="ZINC_FINGER_C2H2_1"/>
    <property type="match status" value="2"/>
</dbReference>
<dbReference type="RefSeq" id="XP_009063172.1">
    <property type="nucleotide sequence ID" value="XM_009064924.1"/>
</dbReference>
<dbReference type="OrthoDB" id="5977959at2759"/>
<evidence type="ECO:0000256" key="4">
    <source>
        <dbReference type="ARBA" id="ARBA00022833"/>
    </source>
</evidence>
<dbReference type="InterPro" id="IPR036236">
    <property type="entry name" value="Znf_C2H2_sf"/>
</dbReference>
<evidence type="ECO:0000256" key="5">
    <source>
        <dbReference type="PROSITE-ProRule" id="PRU00042"/>
    </source>
</evidence>
<sequence>KSFNNSSALAKHRLTHSEERKYICNVCHKGFKRQDHLNGHLMTHREKKPYECQEENCEKSYCDARSLRRHLEGH</sequence>
<dbReference type="EMBL" id="KB203149">
    <property type="protein sequence ID" value="ESO86214.1"/>
    <property type="molecule type" value="Genomic_DNA"/>
</dbReference>
<dbReference type="KEGG" id="lgi:LOTGIDRAFT_100548"/>
<dbReference type="PANTHER" id="PTHR14196">
    <property type="entry name" value="ODD-SKIPPED - RELATED"/>
    <property type="match status" value="1"/>
</dbReference>
<organism evidence="7 8">
    <name type="scientific">Lottia gigantea</name>
    <name type="common">Giant owl limpet</name>
    <dbReference type="NCBI Taxonomy" id="225164"/>
    <lineage>
        <taxon>Eukaryota</taxon>
        <taxon>Metazoa</taxon>
        <taxon>Spiralia</taxon>
        <taxon>Lophotrochozoa</taxon>
        <taxon>Mollusca</taxon>
        <taxon>Gastropoda</taxon>
        <taxon>Patellogastropoda</taxon>
        <taxon>Lottioidea</taxon>
        <taxon>Lottiidae</taxon>
        <taxon>Lottia</taxon>
    </lineage>
</organism>
<dbReference type="SUPFAM" id="SSF57667">
    <property type="entry name" value="beta-beta-alpha zinc fingers"/>
    <property type="match status" value="2"/>
</dbReference>
<dbReference type="InterPro" id="IPR013087">
    <property type="entry name" value="Znf_C2H2_type"/>
</dbReference>
<keyword evidence="2" id="KW-0677">Repeat</keyword>
<dbReference type="SMART" id="SM00355">
    <property type="entry name" value="ZnF_C2H2"/>
    <property type="match status" value="2"/>
</dbReference>
<dbReference type="AlphaFoldDB" id="V4BB46"/>
<evidence type="ECO:0000259" key="6">
    <source>
        <dbReference type="PROSITE" id="PS50157"/>
    </source>
</evidence>
<dbReference type="OMA" id="MYIHERS"/>
<dbReference type="GO" id="GO:0000981">
    <property type="term" value="F:DNA-binding transcription factor activity, RNA polymerase II-specific"/>
    <property type="evidence" value="ECO:0007669"/>
    <property type="project" value="TreeGrafter"/>
</dbReference>
<keyword evidence="1" id="KW-0479">Metal-binding</keyword>
<proteinExistence type="predicted"/>
<dbReference type="Pfam" id="PF00096">
    <property type="entry name" value="zf-C2H2"/>
    <property type="match status" value="1"/>
</dbReference>
<keyword evidence="8" id="KW-1185">Reference proteome</keyword>
<dbReference type="InterPro" id="IPR050717">
    <property type="entry name" value="C2H2-ZF_Transcription_Reg"/>
</dbReference>
<accession>V4BB46</accession>
<keyword evidence="4" id="KW-0862">Zinc</keyword>
<dbReference type="GO" id="GO:0005634">
    <property type="term" value="C:nucleus"/>
    <property type="evidence" value="ECO:0007669"/>
    <property type="project" value="TreeGrafter"/>
</dbReference>